<evidence type="ECO:0000259" key="2">
    <source>
        <dbReference type="Pfam" id="PF13843"/>
    </source>
</evidence>
<dbReference type="Proteomes" id="UP001458880">
    <property type="component" value="Unassembled WGS sequence"/>
</dbReference>
<keyword evidence="4" id="KW-1185">Reference proteome</keyword>
<feature type="compositionally biased region" description="Low complexity" evidence="1">
    <location>
        <begin position="382"/>
        <end position="400"/>
    </location>
</feature>
<evidence type="ECO:0000256" key="1">
    <source>
        <dbReference type="SAM" id="MobiDB-lite"/>
    </source>
</evidence>
<feature type="domain" description="PiggyBac transposable element-derived protein" evidence="2">
    <location>
        <begin position="440"/>
        <end position="501"/>
    </location>
</feature>
<evidence type="ECO:0000313" key="3">
    <source>
        <dbReference type="EMBL" id="KAK9685928.1"/>
    </source>
</evidence>
<organism evidence="3 4">
    <name type="scientific">Popillia japonica</name>
    <name type="common">Japanese beetle</name>
    <dbReference type="NCBI Taxonomy" id="7064"/>
    <lineage>
        <taxon>Eukaryota</taxon>
        <taxon>Metazoa</taxon>
        <taxon>Ecdysozoa</taxon>
        <taxon>Arthropoda</taxon>
        <taxon>Hexapoda</taxon>
        <taxon>Insecta</taxon>
        <taxon>Pterygota</taxon>
        <taxon>Neoptera</taxon>
        <taxon>Endopterygota</taxon>
        <taxon>Coleoptera</taxon>
        <taxon>Polyphaga</taxon>
        <taxon>Scarabaeiformia</taxon>
        <taxon>Scarabaeidae</taxon>
        <taxon>Rutelinae</taxon>
        <taxon>Popillia</taxon>
    </lineage>
</organism>
<comment type="caution">
    <text evidence="3">The sequence shown here is derived from an EMBL/GenBank/DDBJ whole genome shotgun (WGS) entry which is preliminary data.</text>
</comment>
<feature type="region of interest" description="Disordered" evidence="1">
    <location>
        <begin position="382"/>
        <end position="409"/>
    </location>
</feature>
<feature type="compositionally biased region" description="Basic and acidic residues" evidence="1">
    <location>
        <begin position="1"/>
        <end position="16"/>
    </location>
</feature>
<dbReference type="Pfam" id="PF13843">
    <property type="entry name" value="DDE_Tnp_1_7"/>
    <property type="match status" value="1"/>
</dbReference>
<dbReference type="EMBL" id="JASPKY010000738">
    <property type="protein sequence ID" value="KAK9685928.1"/>
    <property type="molecule type" value="Genomic_DNA"/>
</dbReference>
<feature type="region of interest" description="Disordered" evidence="1">
    <location>
        <begin position="238"/>
        <end position="292"/>
    </location>
</feature>
<gene>
    <name evidence="3" type="ORF">QE152_g37571</name>
</gene>
<dbReference type="AlphaFoldDB" id="A0AAW1I9B1"/>
<name>A0AAW1I9B1_POPJA</name>
<reference evidence="3 4" key="1">
    <citation type="journal article" date="2024" name="BMC Genomics">
        <title>De novo assembly and annotation of Popillia japonica's genome with initial clues to its potential as an invasive pest.</title>
        <authorList>
            <person name="Cucini C."/>
            <person name="Boschi S."/>
            <person name="Funari R."/>
            <person name="Cardaioli E."/>
            <person name="Iannotti N."/>
            <person name="Marturano G."/>
            <person name="Paoli F."/>
            <person name="Bruttini M."/>
            <person name="Carapelli A."/>
            <person name="Frati F."/>
            <person name="Nardi F."/>
        </authorList>
    </citation>
    <scope>NUCLEOTIDE SEQUENCE [LARGE SCALE GENOMIC DNA]</scope>
    <source>
        <strain evidence="3">DMR45628</strain>
    </source>
</reference>
<feature type="region of interest" description="Disordered" evidence="1">
    <location>
        <begin position="1"/>
        <end position="32"/>
    </location>
</feature>
<dbReference type="InterPro" id="IPR029526">
    <property type="entry name" value="PGBD"/>
</dbReference>
<feature type="compositionally biased region" description="Basic residues" evidence="1">
    <location>
        <begin position="255"/>
        <end position="272"/>
    </location>
</feature>
<dbReference type="PANTHER" id="PTHR34415:SF1">
    <property type="entry name" value="INTEGRASE CATALYTIC DOMAIN-CONTAINING PROTEIN"/>
    <property type="match status" value="1"/>
</dbReference>
<proteinExistence type="predicted"/>
<feature type="region of interest" description="Disordered" evidence="1">
    <location>
        <begin position="308"/>
        <end position="330"/>
    </location>
</feature>
<feature type="compositionally biased region" description="Basic residues" evidence="1">
    <location>
        <begin position="17"/>
        <end position="31"/>
    </location>
</feature>
<protein>
    <submittedName>
        <fullName evidence="3">Transposase IS4</fullName>
    </submittedName>
</protein>
<accession>A0AAW1I9B1</accession>
<dbReference type="PANTHER" id="PTHR34415">
    <property type="entry name" value="INTEGRASE CATALYTIC DOMAIN-CONTAINING PROTEIN"/>
    <property type="match status" value="1"/>
</dbReference>
<sequence>MDVNEGEHQVGEVDRGSRKRKRNMTSRRRKKEVSPATDVCGYCVRTLTQISICKEPREKQKLKTELQVHKVRAKNFHKLMKEQPADTTSCLCITENTDIKNPVFYTWLETEAKRGAAEVCSALRHFLETANFTATTKKLRLFADGCSGQNKNCHVMHMLMLWLNKDAPKMIQSIEVIFPVRGHSYLPADRVFGRAEKLIRAHSTIKTHCVYTELQFFLSPENFVKWTKCFLKVCSSTDLEPPTSTDVEEASTSRKVTKRNSITKKKEHPAKKSKSDSTSEDEDAFSIQDSGESDLVLSEASEDEMFEPLPDFQHQPSSSGSGGSSLDPGKIIEADKNIQNSIKPGNFVTFEKNVKSELEDEGENIDDPTYVPVTRANNNVVLSNRRNYSSSSDENSNSAAENEETVDLHSTSTFAWRTTTTKVAYPIPPWLDTLPEATGISVREMEQFIGIACFMSIYKLPRQRMFWGITARIGHIADVMSVNRWELIKKNVHLNDNSKQPARV</sequence>
<evidence type="ECO:0000313" key="4">
    <source>
        <dbReference type="Proteomes" id="UP001458880"/>
    </source>
</evidence>